<dbReference type="EnsemblPlants" id="Bo9g156110.1">
    <property type="protein sequence ID" value="Bo9g156110.1"/>
    <property type="gene ID" value="Bo9g156110"/>
</dbReference>
<dbReference type="InterPro" id="IPR058192">
    <property type="entry name" value="WHD_ROQ1-like"/>
</dbReference>
<evidence type="ECO:0000313" key="4">
    <source>
        <dbReference type="Proteomes" id="UP000032141"/>
    </source>
</evidence>
<sequence length="196" mass="22794">MRQTLVNSNNLDVNHGLHNLEQKSLISIDTEYGPYEYIKMHTLLQQMRRDIVKKKTKEIGKRQFLMDPRIFLNYLKMKILQLEKLWDGIKPLQRLWRMVLRESVYLKEIPDLTNATSLEELDLHECIHLLELTSTIGNATKLKRCILSSRGGPSCDLALSGSVLQQVVSEHRFWKKQWLQNLRSENSTAVTLCCGS</sequence>
<evidence type="ECO:0000256" key="1">
    <source>
        <dbReference type="ARBA" id="ARBA00022737"/>
    </source>
</evidence>
<dbReference type="PANTHER" id="PTHR11017">
    <property type="entry name" value="LEUCINE-RICH REPEAT-CONTAINING PROTEIN"/>
    <property type="match status" value="1"/>
</dbReference>
<dbReference type="Pfam" id="PF23282">
    <property type="entry name" value="WHD_ROQ1"/>
    <property type="match status" value="1"/>
</dbReference>
<organism evidence="3 4">
    <name type="scientific">Brassica oleracea var. oleracea</name>
    <dbReference type="NCBI Taxonomy" id="109376"/>
    <lineage>
        <taxon>Eukaryota</taxon>
        <taxon>Viridiplantae</taxon>
        <taxon>Streptophyta</taxon>
        <taxon>Embryophyta</taxon>
        <taxon>Tracheophyta</taxon>
        <taxon>Spermatophyta</taxon>
        <taxon>Magnoliopsida</taxon>
        <taxon>eudicotyledons</taxon>
        <taxon>Gunneridae</taxon>
        <taxon>Pentapetalae</taxon>
        <taxon>rosids</taxon>
        <taxon>malvids</taxon>
        <taxon>Brassicales</taxon>
        <taxon>Brassicaceae</taxon>
        <taxon>Brassiceae</taxon>
        <taxon>Brassica</taxon>
    </lineage>
</organism>
<dbReference type="Gene3D" id="3.80.10.10">
    <property type="entry name" value="Ribonuclease Inhibitor"/>
    <property type="match status" value="1"/>
</dbReference>
<dbReference type="PANTHER" id="PTHR11017:SF547">
    <property type="entry name" value="ADP-RIBOSYL CYCLASE_CYCLIC ADP-RIBOSE HYDROLASE"/>
    <property type="match status" value="1"/>
</dbReference>
<reference evidence="3" key="2">
    <citation type="submission" date="2015-03" db="UniProtKB">
        <authorList>
            <consortium name="EnsemblPlants"/>
        </authorList>
    </citation>
    <scope>IDENTIFICATION</scope>
</reference>
<name>A0A0D3EEF6_BRAOL</name>
<dbReference type="InterPro" id="IPR044974">
    <property type="entry name" value="Disease_R_plants"/>
</dbReference>
<proteinExistence type="predicted"/>
<reference evidence="3 4" key="1">
    <citation type="journal article" date="2014" name="Genome Biol.">
        <title>Transcriptome and methylome profiling reveals relics of genome dominance in the mesopolyploid Brassica oleracea.</title>
        <authorList>
            <person name="Parkin I.A."/>
            <person name="Koh C."/>
            <person name="Tang H."/>
            <person name="Robinson S.J."/>
            <person name="Kagale S."/>
            <person name="Clarke W.E."/>
            <person name="Town C.D."/>
            <person name="Nixon J."/>
            <person name="Krishnakumar V."/>
            <person name="Bidwell S.L."/>
            <person name="Denoeud F."/>
            <person name="Belcram H."/>
            <person name="Links M.G."/>
            <person name="Just J."/>
            <person name="Clarke C."/>
            <person name="Bender T."/>
            <person name="Huebert T."/>
            <person name="Mason A.S."/>
            <person name="Pires J.C."/>
            <person name="Barker G."/>
            <person name="Moore J."/>
            <person name="Walley P.G."/>
            <person name="Manoli S."/>
            <person name="Batley J."/>
            <person name="Edwards D."/>
            <person name="Nelson M.N."/>
            <person name="Wang X."/>
            <person name="Paterson A.H."/>
            <person name="King G."/>
            <person name="Bancroft I."/>
            <person name="Chalhoub B."/>
            <person name="Sharpe A.G."/>
        </authorList>
    </citation>
    <scope>NUCLEOTIDE SEQUENCE</scope>
    <source>
        <strain evidence="3 4">cv. TO1000</strain>
    </source>
</reference>
<evidence type="ECO:0000259" key="2">
    <source>
        <dbReference type="Pfam" id="PF23282"/>
    </source>
</evidence>
<keyword evidence="4" id="KW-1185">Reference proteome</keyword>
<dbReference type="Gramene" id="Bo9g156110.1">
    <property type="protein sequence ID" value="Bo9g156110.1"/>
    <property type="gene ID" value="Bo9g156110"/>
</dbReference>
<dbReference type="InterPro" id="IPR032675">
    <property type="entry name" value="LRR_dom_sf"/>
</dbReference>
<evidence type="ECO:0000313" key="3">
    <source>
        <dbReference type="EnsemblPlants" id="Bo9g156110.1"/>
    </source>
</evidence>
<dbReference type="SUPFAM" id="SSF52058">
    <property type="entry name" value="L domain-like"/>
    <property type="match status" value="1"/>
</dbReference>
<dbReference type="GO" id="GO:0006952">
    <property type="term" value="P:defense response"/>
    <property type="evidence" value="ECO:0007669"/>
    <property type="project" value="InterPro"/>
</dbReference>
<dbReference type="HOGENOM" id="CLU_1391978_0_0_1"/>
<keyword evidence="1" id="KW-0677">Repeat</keyword>
<protein>
    <recommendedName>
        <fullName evidence="2">Disease resistance protein Roq1-like winged-helix domain-containing protein</fullName>
    </recommendedName>
</protein>
<feature type="domain" description="Disease resistance protein Roq1-like winged-helix" evidence="2">
    <location>
        <begin position="6"/>
        <end position="54"/>
    </location>
</feature>
<dbReference type="Proteomes" id="UP000032141">
    <property type="component" value="Chromosome C9"/>
</dbReference>
<dbReference type="AlphaFoldDB" id="A0A0D3EEF6"/>
<accession>A0A0D3EEF6</accession>